<keyword evidence="3" id="KW-1185">Reference proteome</keyword>
<reference evidence="2 3" key="1">
    <citation type="submission" date="2019-09" db="EMBL/GenBank/DDBJ databases">
        <title>Screening of Novel Bioactive Compounds from Soil-Associated.</title>
        <authorList>
            <person name="Gong X."/>
        </authorList>
    </citation>
    <scope>NUCLEOTIDE SEQUENCE [LARGE SCALE GENOMIC DNA]</scope>
    <source>
        <strain evidence="2 3">Gxj-6</strain>
    </source>
</reference>
<dbReference type="Pfam" id="PF01047">
    <property type="entry name" value="MarR"/>
    <property type="match status" value="1"/>
</dbReference>
<dbReference type="InterPro" id="IPR036390">
    <property type="entry name" value="WH_DNA-bd_sf"/>
</dbReference>
<gene>
    <name evidence="2" type="ORF">F5972_20585</name>
</gene>
<dbReference type="PANTHER" id="PTHR39515:SF2">
    <property type="entry name" value="HTH-TYPE TRANSCRIPTIONAL REGULATOR RV0880"/>
    <property type="match status" value="1"/>
</dbReference>
<name>A0A5J5K1J8_9ACTN</name>
<evidence type="ECO:0000259" key="1">
    <source>
        <dbReference type="PROSITE" id="PS50995"/>
    </source>
</evidence>
<accession>A0A5J5K1J8</accession>
<proteinExistence type="predicted"/>
<dbReference type="InterPro" id="IPR052526">
    <property type="entry name" value="HTH-type_Bedaq_tolerance"/>
</dbReference>
<dbReference type="SMART" id="SM00347">
    <property type="entry name" value="HTH_MARR"/>
    <property type="match status" value="1"/>
</dbReference>
<dbReference type="Proteomes" id="UP000327011">
    <property type="component" value="Unassembled WGS sequence"/>
</dbReference>
<dbReference type="EMBL" id="VYTZ01000007">
    <property type="protein sequence ID" value="KAA9376871.1"/>
    <property type="molecule type" value="Genomic_DNA"/>
</dbReference>
<sequence>MPGSCISSLCNFRSPVRRNSVSTVPNADPGEGSPAVAAVLDDLAVLAVRRLSAQGDLSLTAAATLSYLDRNGPERLSVLASRQAVTQPSMTQLVRRLEREGLVDRSADDLDGRAVRVAVTDAGRALLAERRRLRRERLTELLGTLSPGELRDLTRIAGEFLPLLRRLLQSEAGE</sequence>
<comment type="caution">
    <text evidence="2">The sequence shown here is derived from an EMBL/GenBank/DDBJ whole genome shotgun (WGS) entry which is preliminary data.</text>
</comment>
<feature type="domain" description="HTH marR-type" evidence="1">
    <location>
        <begin position="33"/>
        <end position="162"/>
    </location>
</feature>
<dbReference type="Gene3D" id="1.10.10.10">
    <property type="entry name" value="Winged helix-like DNA-binding domain superfamily/Winged helix DNA-binding domain"/>
    <property type="match status" value="1"/>
</dbReference>
<dbReference type="GO" id="GO:0003700">
    <property type="term" value="F:DNA-binding transcription factor activity"/>
    <property type="evidence" value="ECO:0007669"/>
    <property type="project" value="InterPro"/>
</dbReference>
<dbReference type="SUPFAM" id="SSF46785">
    <property type="entry name" value="Winged helix' DNA-binding domain"/>
    <property type="match status" value="1"/>
</dbReference>
<evidence type="ECO:0000313" key="3">
    <source>
        <dbReference type="Proteomes" id="UP000327011"/>
    </source>
</evidence>
<dbReference type="AlphaFoldDB" id="A0A5J5K1J8"/>
<dbReference type="PRINTS" id="PR00598">
    <property type="entry name" value="HTHMARR"/>
</dbReference>
<dbReference type="PANTHER" id="PTHR39515">
    <property type="entry name" value="CONSERVED PROTEIN"/>
    <property type="match status" value="1"/>
</dbReference>
<dbReference type="InterPro" id="IPR036388">
    <property type="entry name" value="WH-like_DNA-bd_sf"/>
</dbReference>
<evidence type="ECO:0000313" key="2">
    <source>
        <dbReference type="EMBL" id="KAA9376871.1"/>
    </source>
</evidence>
<protein>
    <submittedName>
        <fullName evidence="2">MarR family transcriptional regulator</fullName>
    </submittedName>
</protein>
<dbReference type="PROSITE" id="PS50995">
    <property type="entry name" value="HTH_MARR_2"/>
    <property type="match status" value="1"/>
</dbReference>
<organism evidence="2 3">
    <name type="scientific">Microbispora cellulosiformans</name>
    <dbReference type="NCBI Taxonomy" id="2614688"/>
    <lineage>
        <taxon>Bacteria</taxon>
        <taxon>Bacillati</taxon>
        <taxon>Actinomycetota</taxon>
        <taxon>Actinomycetes</taxon>
        <taxon>Streptosporangiales</taxon>
        <taxon>Streptosporangiaceae</taxon>
        <taxon>Microbispora</taxon>
    </lineage>
</organism>
<dbReference type="InterPro" id="IPR000835">
    <property type="entry name" value="HTH_MarR-typ"/>
</dbReference>